<proteinExistence type="inferred from homology"/>
<dbReference type="OrthoDB" id="369026at2"/>
<dbReference type="InterPro" id="IPR032255">
    <property type="entry name" value="HBM"/>
</dbReference>
<accession>A0A1Y0EBP6</accession>
<sequence>MRDRWSVAWRINGGFVVLALVIAGLSAGAVLAVDRLRDTLATTAAITAQHRATTGFIGQMRAVDLAARAYGTTGADSMAQAVTDQIAVLRDDRALPAAFAPGSAARAEIDILLRLAQDYGSTFQQIADLRAAATRPGSALHDQAQDMQTALRRVTNNVAVSGLPDLVQAAQRAAQAFATARLHLDSYLATRSGDDGRAARAALADFDRAMTPLTQAGGGAYAQAQIARIAGAVPALITDFDAYAARVTQADQLENTLLVPLGQDLLDRLDALLGQIARQDQAQGDARDRLLGDLRQASVMLGLGAAIIALLAGQLIARAITRRITHLGDAAARLAAGDTAQPINGGDADHALGLLARALATIRDAQIAQGFAAQAQQAQQHDQQQVIDQLHRQLTRLAAGDLTAQIDQPFAPAHEPLRQAFNSATDALRAAMGQITATAGLIAANAGQLTAAQGALSARSETQAATLDQTTAALDQLSASLQAATADRRAVDSKAAAAHAKASTNSAVVAQAVAAMAEIGDSSQQMSQVTGVIEDIAFQTNLLALNAGVEAARAGEEGRGFAVVAAEVRNLAQRSAEAARQINALIARSGKEVARGSELVGTAGNALRDIIAEVGDIAAATTRISASTQAQTTALAQITTGMTQLDQLTRQAATMAQQTDSSGARLDQAASLLTSLTGRFATGPALAPLLPETAIKPLEAAIARTHPAPQHLPFKTSQRKPPPPAAPGPPRKH</sequence>
<dbReference type="GO" id="GO:0016020">
    <property type="term" value="C:membrane"/>
    <property type="evidence" value="ECO:0007669"/>
    <property type="project" value="InterPro"/>
</dbReference>
<keyword evidence="1" id="KW-0145">Chemotaxis</keyword>
<feature type="domain" description="Methyl-accepting transducer" evidence="5">
    <location>
        <begin position="438"/>
        <end position="667"/>
    </location>
</feature>
<dbReference type="InterPro" id="IPR051310">
    <property type="entry name" value="MCP_chemotaxis"/>
</dbReference>
<feature type="compositionally biased region" description="Pro residues" evidence="4">
    <location>
        <begin position="720"/>
        <end position="733"/>
    </location>
</feature>
<dbReference type="SMART" id="SM01358">
    <property type="entry name" value="HBM"/>
    <property type="match status" value="1"/>
</dbReference>
<dbReference type="InterPro" id="IPR003660">
    <property type="entry name" value="HAMP_dom"/>
</dbReference>
<evidence type="ECO:0000259" key="6">
    <source>
        <dbReference type="PROSITE" id="PS50885"/>
    </source>
</evidence>
<dbReference type="KEGG" id="lvs:LOKVESSMR4R_01669"/>
<feature type="domain" description="HAMP" evidence="6">
    <location>
        <begin position="318"/>
        <end position="371"/>
    </location>
</feature>
<dbReference type="SUPFAM" id="SSF58104">
    <property type="entry name" value="Methyl-accepting chemotaxis protein (MCP) signaling domain"/>
    <property type="match status" value="1"/>
</dbReference>
<evidence type="ECO:0000256" key="2">
    <source>
        <dbReference type="ARBA" id="ARBA00029447"/>
    </source>
</evidence>
<name>A0A1Y0EBP6_9RHOB</name>
<dbReference type="AlphaFoldDB" id="A0A1Y0EBP6"/>
<dbReference type="GO" id="GO:0006935">
    <property type="term" value="P:chemotaxis"/>
    <property type="evidence" value="ECO:0007669"/>
    <property type="project" value="UniProtKB-KW"/>
</dbReference>
<dbReference type="SMART" id="SM00304">
    <property type="entry name" value="HAMP"/>
    <property type="match status" value="2"/>
</dbReference>
<evidence type="ECO:0000313" key="8">
    <source>
        <dbReference type="Proteomes" id="UP000195273"/>
    </source>
</evidence>
<evidence type="ECO:0000256" key="4">
    <source>
        <dbReference type="SAM" id="MobiDB-lite"/>
    </source>
</evidence>
<dbReference type="PRINTS" id="PR00260">
    <property type="entry name" value="CHEMTRNSDUCR"/>
</dbReference>
<dbReference type="GO" id="GO:0007165">
    <property type="term" value="P:signal transduction"/>
    <property type="evidence" value="ECO:0007669"/>
    <property type="project" value="UniProtKB-KW"/>
</dbReference>
<dbReference type="GO" id="GO:0004888">
    <property type="term" value="F:transmembrane signaling receptor activity"/>
    <property type="evidence" value="ECO:0007669"/>
    <property type="project" value="InterPro"/>
</dbReference>
<dbReference type="PROSITE" id="PS50885">
    <property type="entry name" value="HAMP"/>
    <property type="match status" value="2"/>
</dbReference>
<feature type="region of interest" description="Disordered" evidence="4">
    <location>
        <begin position="704"/>
        <end position="733"/>
    </location>
</feature>
<gene>
    <name evidence="7" type="primary">trg</name>
    <name evidence="7" type="ORF">LOKVESSMR4R_01669</name>
</gene>
<dbReference type="Proteomes" id="UP000195273">
    <property type="component" value="Chromosome"/>
</dbReference>
<evidence type="ECO:0000256" key="1">
    <source>
        <dbReference type="ARBA" id="ARBA00022500"/>
    </source>
</evidence>
<comment type="similarity">
    <text evidence="2">Belongs to the methyl-accepting chemotaxis (MCP) protein family.</text>
</comment>
<dbReference type="Pfam" id="PF00015">
    <property type="entry name" value="MCPsignal"/>
    <property type="match status" value="1"/>
</dbReference>
<dbReference type="InterPro" id="IPR004090">
    <property type="entry name" value="Chemotax_Me-accpt_rcpt"/>
</dbReference>
<dbReference type="RefSeq" id="WP_087207402.1">
    <property type="nucleotide sequence ID" value="NZ_CP021431.1"/>
</dbReference>
<feature type="domain" description="HAMP" evidence="6">
    <location>
        <begin position="381"/>
        <end position="433"/>
    </location>
</feature>
<evidence type="ECO:0000313" key="7">
    <source>
        <dbReference type="EMBL" id="ARU00983.1"/>
    </source>
</evidence>
<reference evidence="7 8" key="1">
    <citation type="submission" date="2017-05" db="EMBL/GenBank/DDBJ databases">
        <title>Genome Sequence of Loktanella vestfoldensis Strain SMR4r Isolated from a Culture of the Diatom Skeletonema marinoi.</title>
        <authorList>
            <person name="Topel M."/>
            <person name="Pinder M.I.M."/>
            <person name="Johansson O.N."/>
            <person name="Kourtchenko O."/>
            <person name="Godhe A."/>
            <person name="Clarke A.K."/>
        </authorList>
    </citation>
    <scope>NUCLEOTIDE SEQUENCE [LARGE SCALE GENOMIC DNA]</scope>
    <source>
        <strain evidence="7 8">SMR4r</strain>
    </source>
</reference>
<dbReference type="PANTHER" id="PTHR43531">
    <property type="entry name" value="PROTEIN ICFG"/>
    <property type="match status" value="1"/>
</dbReference>
<evidence type="ECO:0000256" key="3">
    <source>
        <dbReference type="PROSITE-ProRule" id="PRU00284"/>
    </source>
</evidence>
<dbReference type="InterPro" id="IPR004089">
    <property type="entry name" value="MCPsignal_dom"/>
</dbReference>
<dbReference type="SMART" id="SM00283">
    <property type="entry name" value="MA"/>
    <property type="match status" value="1"/>
</dbReference>
<evidence type="ECO:0000259" key="5">
    <source>
        <dbReference type="PROSITE" id="PS50111"/>
    </source>
</evidence>
<dbReference type="EMBL" id="CP021431">
    <property type="protein sequence ID" value="ARU00983.1"/>
    <property type="molecule type" value="Genomic_DNA"/>
</dbReference>
<keyword evidence="8" id="KW-1185">Reference proteome</keyword>
<dbReference type="Gene3D" id="6.10.340.10">
    <property type="match status" value="1"/>
</dbReference>
<keyword evidence="3" id="KW-0807">Transducer</keyword>
<dbReference type="PANTHER" id="PTHR43531:SF11">
    <property type="entry name" value="METHYL-ACCEPTING CHEMOTAXIS PROTEIN 3"/>
    <property type="match status" value="1"/>
</dbReference>
<protein>
    <submittedName>
        <fullName evidence="7">Methyl-accepting chemotaxis protein III</fullName>
    </submittedName>
</protein>
<organism evidence="7 8">
    <name type="scientific">Yoonia vestfoldensis</name>
    <dbReference type="NCBI Taxonomy" id="245188"/>
    <lineage>
        <taxon>Bacteria</taxon>
        <taxon>Pseudomonadati</taxon>
        <taxon>Pseudomonadota</taxon>
        <taxon>Alphaproteobacteria</taxon>
        <taxon>Rhodobacterales</taxon>
        <taxon>Paracoccaceae</taxon>
        <taxon>Yoonia</taxon>
    </lineage>
</organism>
<dbReference type="Gene3D" id="1.10.287.950">
    <property type="entry name" value="Methyl-accepting chemotaxis protein"/>
    <property type="match status" value="1"/>
</dbReference>
<dbReference type="PROSITE" id="PS50111">
    <property type="entry name" value="CHEMOTAXIS_TRANSDUC_2"/>
    <property type="match status" value="1"/>
</dbReference>